<evidence type="ECO:0000256" key="6">
    <source>
        <dbReference type="ARBA" id="ARBA00022737"/>
    </source>
</evidence>
<feature type="domain" description="PLD phosphodiesterase" evidence="15">
    <location>
        <begin position="229"/>
        <end position="256"/>
    </location>
</feature>
<dbReference type="EMBL" id="PZBZ01000036">
    <property type="protein sequence ID" value="PTG13485.1"/>
    <property type="molecule type" value="Genomic_DNA"/>
</dbReference>
<accession>A0AAE5W8E1</accession>
<dbReference type="FunFam" id="3.30.870.10:FF:000021">
    <property type="entry name" value="Cardiolipin synthase"/>
    <property type="match status" value="1"/>
</dbReference>
<dbReference type="NCBIfam" id="TIGR04265">
    <property type="entry name" value="bac_cardiolipin"/>
    <property type="match status" value="1"/>
</dbReference>
<dbReference type="Proteomes" id="UP000242008">
    <property type="component" value="Unassembled WGS sequence"/>
</dbReference>
<dbReference type="CDD" id="cd09112">
    <property type="entry name" value="PLDc_CLS_2"/>
    <property type="match status" value="1"/>
</dbReference>
<evidence type="ECO:0000256" key="2">
    <source>
        <dbReference type="ARBA" id="ARBA00022475"/>
    </source>
</evidence>
<keyword evidence="8 13" id="KW-0443">Lipid metabolism</keyword>
<proteinExistence type="inferred from homology"/>
<evidence type="ECO:0000256" key="14">
    <source>
        <dbReference type="NCBIfam" id="TIGR04265"/>
    </source>
</evidence>
<evidence type="ECO:0000256" key="8">
    <source>
        <dbReference type="ARBA" id="ARBA00023098"/>
    </source>
</evidence>
<dbReference type="AlphaFoldDB" id="A0AAE5W8E1"/>
<feature type="active site" evidence="13">
    <location>
        <position position="234"/>
    </location>
</feature>
<dbReference type="CDD" id="cd09110">
    <property type="entry name" value="PLDc_CLS_1"/>
    <property type="match status" value="1"/>
</dbReference>
<feature type="active site" evidence="13">
    <location>
        <position position="414"/>
    </location>
</feature>
<comment type="function">
    <text evidence="12 13">Catalyzes the reversible phosphatidyl group transfer from one phosphatidylglycerol molecule to another to form cardiolipin (CL) (diphosphatidylglycerol) and glycerol.</text>
</comment>
<keyword evidence="2 13" id="KW-1003">Cell membrane</keyword>
<keyword evidence="7 13" id="KW-1133">Transmembrane helix</keyword>
<evidence type="ECO:0000313" key="18">
    <source>
        <dbReference type="EMBL" id="PTG69649.1"/>
    </source>
</evidence>
<sequence length="496" mass="57297">MVELSNATVIDGDVWINYVLLGLFILNISFVFTIIFMERRSAGSIWAWILVLSLFPIIGFILYLLFGRQIQRKSIFKISEKDQKGLNQLVNQQLVALKKDNFDPDNPHIKQYKRMIRALLYNNAAFYTNQNNIEVLLEGNEKFNRLKEDIKNAKKYIHIQYYIFRKDTLGKSIIDLLEEKLDEGLEVKMLYDDIGSKSLSLRDLKDFKRKGGLAEAFFPSKLPLINFRMNNRNHRKIVVIDGKIGYVGGFNVGNEYLGLSKKFGPWRDTHLRIEGAAVHALQLRFILDWNSQSSRHDIENQPKYFPKVEIGNTENVGVQIASSGPDEFWEQIKYGYLKMINMAKKDIYIQTPYFVPDQSFIDALQIAALGGVNVHLMIPCKPDHPFVYWATYKNAATLLDVGAKVYLYEDGFLHAKTLTIDDEITSVGTTNMDNRSFALNFEVNAFVYDKNIAKQVRESFEEDLKVCTELTKERYAERSLWIKFKESISQLLSPIL</sequence>
<feature type="active site" evidence="13">
    <location>
        <position position="416"/>
    </location>
</feature>
<keyword evidence="6" id="KW-0677">Repeat</keyword>
<evidence type="ECO:0000313" key="17">
    <source>
        <dbReference type="EMBL" id="PTG26898.1"/>
    </source>
</evidence>
<dbReference type="SUPFAM" id="SSF56024">
    <property type="entry name" value="Phospholipase D/nuclease"/>
    <property type="match status" value="2"/>
</dbReference>
<comment type="catalytic activity">
    <reaction evidence="13">
        <text>2 a 1,2-diacyl-sn-glycero-3-phospho-(1'-sn-glycerol) = a cardiolipin + glycerol</text>
        <dbReference type="Rhea" id="RHEA:31451"/>
        <dbReference type="ChEBI" id="CHEBI:17754"/>
        <dbReference type="ChEBI" id="CHEBI:62237"/>
        <dbReference type="ChEBI" id="CHEBI:64716"/>
    </reaction>
</comment>
<comment type="subcellular location">
    <subcellularLocation>
        <location evidence="1 13">Cell membrane</location>
        <topology evidence="1 13">Multi-pass membrane protein</topology>
    </subcellularLocation>
</comment>
<reference evidence="19 20" key="1">
    <citation type="journal article" date="2016" name="Front. Microbiol.">
        <title>Comprehensive Phylogenetic Analysis of Bovine Non-aureus Staphylococci Species Based on Whole-Genome Sequencing.</title>
        <authorList>
            <person name="Naushad S."/>
            <person name="Barkema H.W."/>
            <person name="Luby C."/>
            <person name="Condas L.A."/>
            <person name="Nobrega D.B."/>
            <person name="Carson D.A."/>
            <person name="De Buck J."/>
        </authorList>
    </citation>
    <scope>NUCLEOTIDE SEQUENCE [LARGE SCALE GENOMIC DNA]</scope>
    <source>
        <strain evidence="17 20">SNUC 105</strain>
        <strain evidence="18 19">SNUC 1363</strain>
        <strain evidence="16 21">SNUC 505</strain>
    </source>
</reference>
<keyword evidence="3 13" id="KW-0444">Lipid biosynthesis</keyword>
<dbReference type="RefSeq" id="WP_037577201.1">
    <property type="nucleotide sequence ID" value="NZ_BMDK01000004.1"/>
</dbReference>
<dbReference type="Pfam" id="PF13091">
    <property type="entry name" value="PLDc_2"/>
    <property type="match status" value="2"/>
</dbReference>
<keyword evidence="9 13" id="KW-0472">Membrane</keyword>
<dbReference type="HAMAP" id="MF_01916">
    <property type="entry name" value="Cardiolipin_synth_Cls"/>
    <property type="match status" value="1"/>
</dbReference>
<gene>
    <name evidence="16" type="primary">cls</name>
    <name evidence="17" type="ORF">BU638_07530</name>
    <name evidence="16" type="ORF">BU653_07540</name>
    <name evidence="18" type="ORF">BU676_06350</name>
</gene>
<name>A0AAE5W8E1_STACR</name>
<evidence type="ECO:0000256" key="13">
    <source>
        <dbReference type="HAMAP-Rule" id="MF_01916"/>
    </source>
</evidence>
<dbReference type="InterPro" id="IPR022924">
    <property type="entry name" value="Cardiolipin_synthase"/>
</dbReference>
<feature type="domain" description="PLD phosphodiesterase" evidence="15">
    <location>
        <begin position="409"/>
        <end position="436"/>
    </location>
</feature>
<dbReference type="PANTHER" id="PTHR21248">
    <property type="entry name" value="CARDIOLIPIN SYNTHASE"/>
    <property type="match status" value="1"/>
</dbReference>
<dbReference type="InterPro" id="IPR001736">
    <property type="entry name" value="PLipase_D/transphosphatidylase"/>
</dbReference>
<dbReference type="GO" id="GO:0032049">
    <property type="term" value="P:cardiolipin biosynthetic process"/>
    <property type="evidence" value="ECO:0007669"/>
    <property type="project" value="UniProtKB-UniRule"/>
</dbReference>
<comment type="caution">
    <text evidence="16">The sequence shown here is derived from an EMBL/GenBank/DDBJ whole genome shotgun (WGS) entry which is preliminary data.</text>
</comment>
<evidence type="ECO:0000256" key="1">
    <source>
        <dbReference type="ARBA" id="ARBA00004651"/>
    </source>
</evidence>
<evidence type="ECO:0000313" key="20">
    <source>
        <dbReference type="Proteomes" id="UP000242144"/>
    </source>
</evidence>
<keyword evidence="10 13" id="KW-0594">Phospholipid biosynthesis</keyword>
<dbReference type="Gene3D" id="3.30.870.10">
    <property type="entry name" value="Endonuclease Chain A"/>
    <property type="match status" value="2"/>
</dbReference>
<feature type="active site" evidence="13">
    <location>
        <position position="241"/>
    </location>
</feature>
<evidence type="ECO:0000256" key="9">
    <source>
        <dbReference type="ARBA" id="ARBA00023136"/>
    </source>
</evidence>
<keyword evidence="5 13" id="KW-0812">Transmembrane</keyword>
<evidence type="ECO:0000313" key="21">
    <source>
        <dbReference type="Proteomes" id="UP000242704"/>
    </source>
</evidence>
<evidence type="ECO:0000256" key="3">
    <source>
        <dbReference type="ARBA" id="ARBA00022516"/>
    </source>
</evidence>
<evidence type="ECO:0000256" key="12">
    <source>
        <dbReference type="ARBA" id="ARBA00057569"/>
    </source>
</evidence>
<evidence type="ECO:0000256" key="11">
    <source>
        <dbReference type="ARBA" id="ARBA00023264"/>
    </source>
</evidence>
<dbReference type="Proteomes" id="UP000242704">
    <property type="component" value="Unassembled WGS sequence"/>
</dbReference>
<dbReference type="GO" id="GO:0008808">
    <property type="term" value="F:cardiolipin synthase activity"/>
    <property type="evidence" value="ECO:0007669"/>
    <property type="project" value="UniProtKB-UniRule"/>
</dbReference>
<keyword evidence="11 13" id="KW-1208">Phospholipid metabolism</keyword>
<organism evidence="16 21">
    <name type="scientific">Staphylococcus chromogenes</name>
    <name type="common">Staphylococcus hyicus subsp. chromogenes</name>
    <dbReference type="NCBI Taxonomy" id="46126"/>
    <lineage>
        <taxon>Bacteria</taxon>
        <taxon>Bacillati</taxon>
        <taxon>Bacillota</taxon>
        <taxon>Bacilli</taxon>
        <taxon>Bacillales</taxon>
        <taxon>Staphylococcaceae</taxon>
        <taxon>Staphylococcus</taxon>
    </lineage>
</organism>
<feature type="active site" evidence="13">
    <location>
        <position position="236"/>
    </location>
</feature>
<dbReference type="InterPro" id="IPR027379">
    <property type="entry name" value="CLS_N"/>
</dbReference>
<dbReference type="InterPro" id="IPR030874">
    <property type="entry name" value="Cardiolipin_synth_Firmi"/>
</dbReference>
<dbReference type="EC" id="2.7.8.-" evidence="13 14"/>
<comment type="similarity">
    <text evidence="13">Belongs to the phospholipase D family. Cardiolipin synthase subfamily.</text>
</comment>
<dbReference type="Proteomes" id="UP000242144">
    <property type="component" value="Unassembled WGS sequence"/>
</dbReference>
<dbReference type="GO" id="GO:0005886">
    <property type="term" value="C:plasma membrane"/>
    <property type="evidence" value="ECO:0007669"/>
    <property type="project" value="UniProtKB-SubCell"/>
</dbReference>
<dbReference type="SMART" id="SM00155">
    <property type="entry name" value="PLDc"/>
    <property type="match status" value="2"/>
</dbReference>
<evidence type="ECO:0000256" key="10">
    <source>
        <dbReference type="ARBA" id="ARBA00023209"/>
    </source>
</evidence>
<reference evidence="16" key="2">
    <citation type="submission" date="2018-03" db="EMBL/GenBank/DDBJ databases">
        <authorList>
            <person name="Naushad S."/>
        </authorList>
    </citation>
    <scope>NUCLEOTIDE SEQUENCE</scope>
    <source>
        <strain evidence="17">SNUC 105</strain>
        <strain evidence="18">SNUC 1363</strain>
        <strain evidence="16">SNUC 505</strain>
    </source>
</reference>
<keyword evidence="4 13" id="KW-0808">Transferase</keyword>
<evidence type="ECO:0000259" key="15">
    <source>
        <dbReference type="PROSITE" id="PS50035"/>
    </source>
</evidence>
<dbReference type="InterPro" id="IPR025202">
    <property type="entry name" value="PLD-like_dom"/>
</dbReference>
<dbReference type="PANTHER" id="PTHR21248:SF22">
    <property type="entry name" value="PHOSPHOLIPASE D"/>
    <property type="match status" value="1"/>
</dbReference>
<feature type="transmembrane region" description="Helical" evidence="13">
    <location>
        <begin position="45"/>
        <end position="66"/>
    </location>
</feature>
<dbReference type="EMBL" id="PZCM01000008">
    <property type="protein sequence ID" value="PTG26898.1"/>
    <property type="molecule type" value="Genomic_DNA"/>
</dbReference>
<evidence type="ECO:0000256" key="4">
    <source>
        <dbReference type="ARBA" id="ARBA00022679"/>
    </source>
</evidence>
<protein>
    <recommendedName>
        <fullName evidence="13 14">Cardiolipin synthase</fullName>
        <shortName evidence="13">CL synthase</shortName>
        <ecNumber evidence="13 14">2.7.8.-</ecNumber>
    </recommendedName>
</protein>
<dbReference type="FunFam" id="3.30.870.10:FF:000014">
    <property type="entry name" value="Cardiolipin synthase"/>
    <property type="match status" value="1"/>
</dbReference>
<dbReference type="PROSITE" id="PS50035">
    <property type="entry name" value="PLD"/>
    <property type="match status" value="2"/>
</dbReference>
<keyword evidence="19" id="KW-1185">Reference proteome</keyword>
<evidence type="ECO:0000256" key="5">
    <source>
        <dbReference type="ARBA" id="ARBA00022692"/>
    </source>
</evidence>
<dbReference type="EMBL" id="PZAO01000012">
    <property type="protein sequence ID" value="PTG69649.1"/>
    <property type="molecule type" value="Genomic_DNA"/>
</dbReference>
<feature type="active site" evidence="13">
    <location>
        <position position="421"/>
    </location>
</feature>
<evidence type="ECO:0000256" key="7">
    <source>
        <dbReference type="ARBA" id="ARBA00022989"/>
    </source>
</evidence>
<evidence type="ECO:0000313" key="19">
    <source>
        <dbReference type="Proteomes" id="UP000242008"/>
    </source>
</evidence>
<dbReference type="Pfam" id="PF13396">
    <property type="entry name" value="PLDc_N"/>
    <property type="match status" value="1"/>
</dbReference>
<feature type="transmembrane region" description="Helical" evidence="13">
    <location>
        <begin position="15"/>
        <end position="36"/>
    </location>
</feature>
<evidence type="ECO:0000313" key="16">
    <source>
        <dbReference type="EMBL" id="PTG13485.1"/>
    </source>
</evidence>